<dbReference type="PANTHER" id="PTHR31080:SF87">
    <property type="entry name" value="PECTINESTERASE INHIBITOR 7"/>
    <property type="match status" value="1"/>
</dbReference>
<accession>A0A3S3NK78</accession>
<organism evidence="4 5">
    <name type="scientific">Cinnamomum micranthum f. kanehirae</name>
    <dbReference type="NCBI Taxonomy" id="337451"/>
    <lineage>
        <taxon>Eukaryota</taxon>
        <taxon>Viridiplantae</taxon>
        <taxon>Streptophyta</taxon>
        <taxon>Embryophyta</taxon>
        <taxon>Tracheophyta</taxon>
        <taxon>Spermatophyta</taxon>
        <taxon>Magnoliopsida</taxon>
        <taxon>Magnoliidae</taxon>
        <taxon>Laurales</taxon>
        <taxon>Lauraceae</taxon>
        <taxon>Cinnamomum</taxon>
    </lineage>
</organism>
<dbReference type="InterPro" id="IPR006501">
    <property type="entry name" value="Pectinesterase_inhib_dom"/>
</dbReference>
<evidence type="ECO:0000256" key="2">
    <source>
        <dbReference type="SAM" id="SignalP"/>
    </source>
</evidence>
<dbReference type="PANTHER" id="PTHR31080">
    <property type="entry name" value="PECTINESTERASE INHIBITOR-LIKE"/>
    <property type="match status" value="1"/>
</dbReference>
<dbReference type="FunFam" id="1.20.140.40:FF:000005">
    <property type="entry name" value="Pectin methylesterase inhibitor 1"/>
    <property type="match status" value="1"/>
</dbReference>
<dbReference type="Pfam" id="PF04043">
    <property type="entry name" value="PMEI"/>
    <property type="match status" value="1"/>
</dbReference>
<dbReference type="SUPFAM" id="SSF101148">
    <property type="entry name" value="Plant invertase/pectin methylesterase inhibitor"/>
    <property type="match status" value="1"/>
</dbReference>
<dbReference type="NCBIfam" id="TIGR01614">
    <property type="entry name" value="PME_inhib"/>
    <property type="match status" value="1"/>
</dbReference>
<feature type="chain" id="PRO_5018626301" description="Pectinesterase inhibitor domain-containing protein" evidence="2">
    <location>
        <begin position="31"/>
        <end position="227"/>
    </location>
</feature>
<dbReference type="CDD" id="cd15798">
    <property type="entry name" value="PMEI-like_3"/>
    <property type="match status" value="1"/>
</dbReference>
<name>A0A3S3NK78_9MAGN</name>
<keyword evidence="5" id="KW-1185">Reference proteome</keyword>
<keyword evidence="1 2" id="KW-0732">Signal</keyword>
<evidence type="ECO:0000313" key="5">
    <source>
        <dbReference type="Proteomes" id="UP000283530"/>
    </source>
</evidence>
<sequence>METARQPTDHYKLLFIFLLSSLLLAMVATAQSAAPMVQTMTSRARPRPRPRTGPMDFIKANCGATRYPALCVQSLSVYAKDIQKSPRQLAHAALAVSLAHARSATAFVAKLSGAKGMRPRDHAALMDCVENMGDSVDRLGRSIREMGRVSRSGRGGFEWHMSNVQTWVSAALTDESTCVDGFAGPAMSAYMRAAVKRRIVNVSMVTSNALALVNRFAQRQGGLVYNP</sequence>
<feature type="domain" description="Pectinesterase inhibitor" evidence="3">
    <location>
        <begin position="53"/>
        <end position="212"/>
    </location>
</feature>
<evidence type="ECO:0000259" key="3">
    <source>
        <dbReference type="SMART" id="SM00856"/>
    </source>
</evidence>
<proteinExistence type="predicted"/>
<evidence type="ECO:0000313" key="4">
    <source>
        <dbReference type="EMBL" id="RWR89277.1"/>
    </source>
</evidence>
<dbReference type="GO" id="GO:0046910">
    <property type="term" value="F:pectinesterase inhibitor activity"/>
    <property type="evidence" value="ECO:0007669"/>
    <property type="project" value="UniProtKB-ARBA"/>
</dbReference>
<dbReference type="SMART" id="SM00856">
    <property type="entry name" value="PMEI"/>
    <property type="match status" value="1"/>
</dbReference>
<protein>
    <recommendedName>
        <fullName evidence="3">Pectinesterase inhibitor domain-containing protein</fullName>
    </recommendedName>
</protein>
<dbReference type="EMBL" id="QPKB01000007">
    <property type="protein sequence ID" value="RWR89277.1"/>
    <property type="molecule type" value="Genomic_DNA"/>
</dbReference>
<evidence type="ECO:0000256" key="1">
    <source>
        <dbReference type="ARBA" id="ARBA00022729"/>
    </source>
</evidence>
<dbReference type="Gene3D" id="1.20.140.40">
    <property type="entry name" value="Invertase/pectin methylesterase inhibitor family protein"/>
    <property type="match status" value="1"/>
</dbReference>
<feature type="signal peptide" evidence="2">
    <location>
        <begin position="1"/>
        <end position="30"/>
    </location>
</feature>
<dbReference type="Proteomes" id="UP000283530">
    <property type="component" value="Unassembled WGS sequence"/>
</dbReference>
<reference evidence="4 5" key="1">
    <citation type="journal article" date="2019" name="Nat. Plants">
        <title>Stout camphor tree genome fills gaps in understanding of flowering plant genome evolution.</title>
        <authorList>
            <person name="Chaw S.M."/>
            <person name="Liu Y.C."/>
            <person name="Wu Y.W."/>
            <person name="Wang H.Y."/>
            <person name="Lin C.I."/>
            <person name="Wu C.S."/>
            <person name="Ke H.M."/>
            <person name="Chang L.Y."/>
            <person name="Hsu C.Y."/>
            <person name="Yang H.T."/>
            <person name="Sudianto E."/>
            <person name="Hsu M.H."/>
            <person name="Wu K.P."/>
            <person name="Wang L.N."/>
            <person name="Leebens-Mack J.H."/>
            <person name="Tsai I.J."/>
        </authorList>
    </citation>
    <scope>NUCLEOTIDE SEQUENCE [LARGE SCALE GENOMIC DNA]</scope>
    <source>
        <strain evidence="5">cv. Chaw 1501</strain>
        <tissue evidence="4">Young leaves</tissue>
    </source>
</reference>
<gene>
    <name evidence="4" type="ORF">CKAN_01832600</name>
</gene>
<dbReference type="AlphaFoldDB" id="A0A3S3NK78"/>
<dbReference type="InterPro" id="IPR035513">
    <property type="entry name" value="Invertase/methylesterase_inhib"/>
</dbReference>
<comment type="caution">
    <text evidence="4">The sequence shown here is derived from an EMBL/GenBank/DDBJ whole genome shotgun (WGS) entry which is preliminary data.</text>
</comment>
<dbReference type="InterPro" id="IPR051955">
    <property type="entry name" value="PME_Inhibitor"/>
</dbReference>
<dbReference type="OrthoDB" id="1430376at2759"/>